<protein>
    <recommendedName>
        <fullName evidence="4">Protein suppressor of underreplication</fullName>
    </recommendedName>
</protein>
<evidence type="ECO:0000313" key="2">
    <source>
        <dbReference type="EnsemblMetazoa" id="SCAU011636-PA"/>
    </source>
</evidence>
<feature type="compositionally biased region" description="Low complexity" evidence="1">
    <location>
        <begin position="1035"/>
        <end position="1055"/>
    </location>
</feature>
<evidence type="ECO:0008006" key="4">
    <source>
        <dbReference type="Google" id="ProtNLM"/>
    </source>
</evidence>
<feature type="region of interest" description="Disordered" evidence="1">
    <location>
        <begin position="1152"/>
        <end position="1269"/>
    </location>
</feature>
<feature type="compositionally biased region" description="Polar residues" evidence="1">
    <location>
        <begin position="751"/>
        <end position="768"/>
    </location>
</feature>
<dbReference type="InterPro" id="IPR027417">
    <property type="entry name" value="P-loop_NTPase"/>
</dbReference>
<dbReference type="AlphaFoldDB" id="A0A1I8PVX1"/>
<feature type="compositionally biased region" description="Low complexity" evidence="1">
    <location>
        <begin position="1168"/>
        <end position="1196"/>
    </location>
</feature>
<feature type="region of interest" description="Disordered" evidence="1">
    <location>
        <begin position="273"/>
        <end position="292"/>
    </location>
</feature>
<sequence length="1269" mass="142964">MYHFVADHPPVAVRLSFRAQIPGHVRQYLKQFQIDACIFMHNFLAKGELCVYNDESGLGKQAAVAVLLDAACANRKSLIIVQNDENYVLGWEFHFSVLTNCNVKVIKDNKDSIDSPHNVYIAKWSTLRALDDLSKFDFDYVIVDNRGQMLNNTFCMSMLLKYYERKVNILISSVDITSDLKLLHNILKLGGRLEPRYSNFKQFEEKFKLPDAKELTYKRVDLEEYFLKRERLADYCKNFRLRRYCHQYEQHLPLVPADRYKINLDIFREKQNATNSESSSVEIATQNRPDERVRDTQELFEEYCRQRRKQQELEKLKQQKQQREQEHQQLQKMMEEREKQQKEREMQDVLNLDDEVAFINETPPIVAPDKQTGTRDNSDEAIVMSPLLLVSDSEDTNDVPEICNDPTDDDNIVDLSSDDEENEDNDVEDDNEGASQTSEKEKDEAGTENVEKERHTVKKKERKKKLTEHDRLKADVATNLKFQNETTPKRRTRNAEENPRLVSGKKRGNVENIKVTPKSKDMRKQQPSKEVVARKNDIPLKSNKNNDKDNTANKTPTLGKTNMSGEKDKSSQKETSAKRLRTVQNPQKGEEKENTASTPRESRTSRRSDQAPEKGNTNTSSTPLSTRPKKSHVNRNDSPGDKNKATTTPTTPITPNMVIKTEPLEDYTPQSRRSLPTKDLTNTLQRIKRELNVEHVVMHNRETRSAKRSTRSAGSSGRNMNAVKNSLFSNDKPKHKKTTTPNKGGEEGKRQTTPQSKSSKPSNADVNVNDTQAPVISMTCSQDYDPIQCAQRLSDVSARENNTQKKRADFLIPATPISTRNSLIPSSIMSSSSFFGDSEVIFVPPTPPVDKASGKKTTKDKKTDDVIVLSGSDTDSSSMNLTAATSRRTRALKPRRAAAQNQSEDSNSKVPTFSQLLAQHNTRTSAKSPDLFSNCSDLAQQLPCSQNANTEETNAPFEGFKIFGSEVKQLQQHYALTTQKTQNAGSSSNHNKSNNSGKKSYRDRSCLDILENMFEPPNKKQKTKGTATSSEGNDAAAKPSTAAASAMAETNNSSSPSRRNKQKTKVQGPIVPNHPLEAIAEAHKALKERQRSRSIASSSVLEDEIFEITNNGTFGSVMRLHSNGEISPVHQAQKSTQNNKITKYFQGGLTQTLTGSQEDSGNNSEAGTPSKQSKQQQQQQQPQQQPTQQQQQMTSKKSPKPKCNPTQVTKLTKWFTKNSPSKHQQQQQQMTQVASSKSNAAAAAASSPSAKRNLKRRRLDLTRAGDESD</sequence>
<feature type="region of interest" description="Disordered" evidence="1">
    <location>
        <begin position="315"/>
        <end position="346"/>
    </location>
</feature>
<dbReference type="KEGG" id="scac:106087348"/>
<feature type="compositionally biased region" description="Polar residues" evidence="1">
    <location>
        <begin position="1204"/>
        <end position="1223"/>
    </location>
</feature>
<feature type="compositionally biased region" description="Basic and acidic residues" evidence="1">
    <location>
        <begin position="1259"/>
        <end position="1269"/>
    </location>
</feature>
<organism evidence="2 3">
    <name type="scientific">Stomoxys calcitrans</name>
    <name type="common">Stable fly</name>
    <name type="synonym">Conops calcitrans</name>
    <dbReference type="NCBI Taxonomy" id="35570"/>
    <lineage>
        <taxon>Eukaryota</taxon>
        <taxon>Metazoa</taxon>
        <taxon>Ecdysozoa</taxon>
        <taxon>Arthropoda</taxon>
        <taxon>Hexapoda</taxon>
        <taxon>Insecta</taxon>
        <taxon>Pterygota</taxon>
        <taxon>Neoptera</taxon>
        <taxon>Endopterygota</taxon>
        <taxon>Diptera</taxon>
        <taxon>Brachycera</taxon>
        <taxon>Muscomorpha</taxon>
        <taxon>Muscoidea</taxon>
        <taxon>Muscidae</taxon>
        <taxon>Stomoxys</taxon>
    </lineage>
</organism>
<feature type="compositionally biased region" description="Basic residues" evidence="1">
    <location>
        <begin position="455"/>
        <end position="466"/>
    </location>
</feature>
<dbReference type="VEuPathDB" id="VectorBase:SCAU011636"/>
<feature type="compositionally biased region" description="Low complexity" evidence="1">
    <location>
        <begin position="1224"/>
        <end position="1250"/>
    </location>
</feature>
<evidence type="ECO:0000256" key="1">
    <source>
        <dbReference type="SAM" id="MobiDB-lite"/>
    </source>
</evidence>
<feature type="compositionally biased region" description="Basic and acidic residues" evidence="1">
    <location>
        <begin position="531"/>
        <end position="551"/>
    </location>
</feature>
<name>A0A1I8PVX1_STOCA</name>
<feature type="compositionally biased region" description="Polar residues" evidence="1">
    <location>
        <begin position="615"/>
        <end position="625"/>
    </location>
</feature>
<feature type="compositionally biased region" description="Basic and acidic residues" evidence="1">
    <location>
        <begin position="588"/>
        <end position="612"/>
    </location>
</feature>
<accession>A0A1I8PVX1</accession>
<dbReference type="EnsemblMetazoa" id="SCAU011636-RA">
    <property type="protein sequence ID" value="SCAU011636-PA"/>
    <property type="gene ID" value="SCAU011636"/>
</dbReference>
<feature type="compositionally biased region" description="Low complexity" evidence="1">
    <location>
        <begin position="646"/>
        <end position="655"/>
    </location>
</feature>
<keyword evidence="3" id="KW-1185">Reference proteome</keyword>
<feature type="compositionally biased region" description="Polar residues" evidence="1">
    <location>
        <begin position="711"/>
        <end position="729"/>
    </location>
</feature>
<feature type="compositionally biased region" description="Basic and acidic residues" evidence="1">
    <location>
        <begin position="687"/>
        <end position="705"/>
    </location>
</feature>
<feature type="region of interest" description="Disordered" evidence="1">
    <location>
        <begin position="390"/>
        <end position="768"/>
    </location>
</feature>
<feature type="compositionally biased region" description="Acidic residues" evidence="1">
    <location>
        <begin position="406"/>
        <end position="432"/>
    </location>
</feature>
<feature type="compositionally biased region" description="Low complexity" evidence="1">
    <location>
        <begin position="985"/>
        <end position="998"/>
    </location>
</feature>
<dbReference type="InterPro" id="IPR038718">
    <property type="entry name" value="SNF2-like_sf"/>
</dbReference>
<gene>
    <name evidence="2" type="primary">106087348</name>
</gene>
<feature type="region of interest" description="Disordered" evidence="1">
    <location>
        <begin position="869"/>
        <end position="911"/>
    </location>
</feature>
<feature type="region of interest" description="Disordered" evidence="1">
    <location>
        <begin position="979"/>
        <end position="1069"/>
    </location>
</feature>
<proteinExistence type="predicted"/>
<reference evidence="2" key="1">
    <citation type="submission" date="2020-05" db="UniProtKB">
        <authorList>
            <consortium name="EnsemblMetazoa"/>
        </authorList>
    </citation>
    <scope>IDENTIFICATION</scope>
    <source>
        <strain evidence="2">USDA</strain>
    </source>
</reference>
<dbReference type="OrthoDB" id="6819249at2759"/>
<feature type="compositionally biased region" description="Polar residues" evidence="1">
    <location>
        <begin position="899"/>
        <end position="911"/>
    </location>
</feature>
<dbReference type="Proteomes" id="UP000095300">
    <property type="component" value="Unassembled WGS sequence"/>
</dbReference>
<feature type="compositionally biased region" description="Basic and acidic residues" evidence="1">
    <location>
        <begin position="438"/>
        <end position="454"/>
    </location>
</feature>
<evidence type="ECO:0000313" key="3">
    <source>
        <dbReference type="Proteomes" id="UP000095300"/>
    </source>
</evidence>
<feature type="compositionally biased region" description="Polar residues" evidence="1">
    <location>
        <begin position="1152"/>
        <end position="1167"/>
    </location>
</feature>
<dbReference type="Gene3D" id="3.40.50.10810">
    <property type="entry name" value="Tandem AAA-ATPase domain"/>
    <property type="match status" value="1"/>
</dbReference>
<feature type="compositionally biased region" description="Polar residues" evidence="1">
    <location>
        <begin position="668"/>
        <end position="685"/>
    </location>
</feature>
<feature type="compositionally biased region" description="Polar residues" evidence="1">
    <location>
        <begin position="273"/>
        <end position="287"/>
    </location>
</feature>
<feature type="compositionally biased region" description="Basic residues" evidence="1">
    <location>
        <begin position="887"/>
        <end position="896"/>
    </location>
</feature>
<feature type="compositionally biased region" description="Polar residues" evidence="1">
    <location>
        <begin position="871"/>
        <end position="886"/>
    </location>
</feature>
<feature type="compositionally biased region" description="Basic and acidic residues" evidence="1">
    <location>
        <begin position="565"/>
        <end position="577"/>
    </location>
</feature>
<feature type="compositionally biased region" description="Basic and acidic residues" evidence="1">
    <location>
        <begin position="634"/>
        <end position="644"/>
    </location>
</feature>
<dbReference type="SUPFAM" id="SSF52540">
    <property type="entry name" value="P-loop containing nucleoside triphosphate hydrolases"/>
    <property type="match status" value="1"/>
</dbReference>